<dbReference type="Gene3D" id="3.40.50.150">
    <property type="entry name" value="Vaccinia Virus protein VP39"/>
    <property type="match status" value="1"/>
</dbReference>
<dbReference type="InterPro" id="IPR011610">
    <property type="entry name" value="SAM_mthyl_Trfase_ML2640-like"/>
</dbReference>
<accession>A0A8K1CV56</accession>
<dbReference type="EMBL" id="SPLM01000001">
    <property type="protein sequence ID" value="TMW69206.1"/>
    <property type="molecule type" value="Genomic_DNA"/>
</dbReference>
<comment type="similarity">
    <text evidence="1">Belongs to the UPF0677 family.</text>
</comment>
<dbReference type="Pfam" id="PF04072">
    <property type="entry name" value="LCM"/>
    <property type="match status" value="1"/>
</dbReference>
<dbReference type="AlphaFoldDB" id="A0A8K1CV56"/>
<evidence type="ECO:0000313" key="5">
    <source>
        <dbReference type="Proteomes" id="UP000794436"/>
    </source>
</evidence>
<dbReference type="SUPFAM" id="SSF53335">
    <property type="entry name" value="S-adenosyl-L-methionine-dependent methyltransferases"/>
    <property type="match status" value="1"/>
</dbReference>
<dbReference type="InterPro" id="IPR007213">
    <property type="entry name" value="Ppm1/Ppm2/Tcmp"/>
</dbReference>
<gene>
    <name evidence="4" type="ORF">Poli38472_001362</name>
</gene>
<dbReference type="InterPro" id="IPR029063">
    <property type="entry name" value="SAM-dependent_MTases_sf"/>
</dbReference>
<keyword evidence="2" id="KW-0489">Methyltransferase</keyword>
<dbReference type="GO" id="GO:0008168">
    <property type="term" value="F:methyltransferase activity"/>
    <property type="evidence" value="ECO:0007669"/>
    <property type="project" value="UniProtKB-KW"/>
</dbReference>
<proteinExistence type="inferred from homology"/>
<evidence type="ECO:0000256" key="2">
    <source>
        <dbReference type="ARBA" id="ARBA00022603"/>
    </source>
</evidence>
<keyword evidence="3" id="KW-0808">Transferase</keyword>
<dbReference type="GO" id="GO:0032259">
    <property type="term" value="P:methylation"/>
    <property type="evidence" value="ECO:0007669"/>
    <property type="project" value="UniProtKB-KW"/>
</dbReference>
<evidence type="ECO:0000313" key="4">
    <source>
        <dbReference type="EMBL" id="TMW69206.1"/>
    </source>
</evidence>
<evidence type="ECO:0000256" key="3">
    <source>
        <dbReference type="ARBA" id="ARBA00022679"/>
    </source>
</evidence>
<dbReference type="PANTHER" id="PTHR43619">
    <property type="entry name" value="S-ADENOSYL-L-METHIONINE-DEPENDENT METHYLTRANSFERASE YKTD-RELATED"/>
    <property type="match status" value="1"/>
</dbReference>
<sequence length="300" mass="33963">MKTTAEPQTSQDKTEESVTPYTCMMTAYLRGAETKRDDAICNDPYAEALGGDAGRELAAHVAKLTRREDQLSDYIVIRTRFIDETLANRDPVIQQVVMLGAGLDARAYRMKALADCRVIEMDASTEMLDRKRRILSEMNAQLLAKEHHVVVVDLADESWTTELLNNGFNPMEPTFWLLEGLLQYIDYDSNVRLIKTLDRLSAPNSQIWLDLPGRDAVTTTTVTQDEKEGFWRTRATKYGENNPQEGVLSVINWDLRVTADFSHPADFYGRQWVPLSYTSSQGEEKVVPMFFVQATKPASP</sequence>
<comment type="caution">
    <text evidence="4">The sequence shown here is derived from an EMBL/GenBank/DDBJ whole genome shotgun (WGS) entry which is preliminary data.</text>
</comment>
<dbReference type="OrthoDB" id="203237at2759"/>
<reference evidence="4" key="1">
    <citation type="submission" date="2019-03" db="EMBL/GenBank/DDBJ databases">
        <title>Long read genome sequence of the mycoparasitic Pythium oligandrum ATCC 38472 isolated from sugarbeet rhizosphere.</title>
        <authorList>
            <person name="Gaulin E."/>
        </authorList>
    </citation>
    <scope>NUCLEOTIDE SEQUENCE</scope>
    <source>
        <strain evidence="4">ATCC 38472_TT</strain>
    </source>
</reference>
<dbReference type="PANTHER" id="PTHR43619:SF2">
    <property type="entry name" value="S-ADENOSYL-L-METHIONINE-DEPENDENT METHYLTRANSFERASES SUPERFAMILY PROTEIN"/>
    <property type="match status" value="1"/>
</dbReference>
<keyword evidence="5" id="KW-1185">Reference proteome</keyword>
<evidence type="ECO:0000256" key="1">
    <source>
        <dbReference type="ARBA" id="ARBA00008138"/>
    </source>
</evidence>
<organism evidence="4 5">
    <name type="scientific">Pythium oligandrum</name>
    <name type="common">Mycoparasitic fungus</name>
    <dbReference type="NCBI Taxonomy" id="41045"/>
    <lineage>
        <taxon>Eukaryota</taxon>
        <taxon>Sar</taxon>
        <taxon>Stramenopiles</taxon>
        <taxon>Oomycota</taxon>
        <taxon>Peronosporomycetes</taxon>
        <taxon>Pythiales</taxon>
        <taxon>Pythiaceae</taxon>
        <taxon>Pythium</taxon>
    </lineage>
</organism>
<protein>
    <recommendedName>
        <fullName evidence="6">S-adenosyl-L-methionine-dependent methyltransferase</fullName>
    </recommendedName>
</protein>
<name>A0A8K1CV56_PYTOL</name>
<dbReference type="NCBIfam" id="TIGR00027">
    <property type="entry name" value="mthyl_TIGR00027"/>
    <property type="match status" value="1"/>
</dbReference>
<evidence type="ECO:0008006" key="6">
    <source>
        <dbReference type="Google" id="ProtNLM"/>
    </source>
</evidence>
<dbReference type="Proteomes" id="UP000794436">
    <property type="component" value="Unassembled WGS sequence"/>
</dbReference>